<feature type="transmembrane region" description="Helical" evidence="8">
    <location>
        <begin position="309"/>
        <end position="332"/>
    </location>
</feature>
<evidence type="ECO:0000256" key="5">
    <source>
        <dbReference type="ARBA" id="ARBA00022989"/>
    </source>
</evidence>
<feature type="transmembrane region" description="Helical" evidence="8">
    <location>
        <begin position="162"/>
        <end position="183"/>
    </location>
</feature>
<keyword evidence="2" id="KW-1003">Cell membrane</keyword>
<protein>
    <submittedName>
        <fullName evidence="9">Alpha-1,2-mannosyltransferase</fullName>
    </submittedName>
</protein>
<feature type="transmembrane region" description="Helical" evidence="8">
    <location>
        <begin position="195"/>
        <end position="216"/>
    </location>
</feature>
<organism evidence="9 10">
    <name type="scientific">Paractinoplanes brasiliensis</name>
    <dbReference type="NCBI Taxonomy" id="52695"/>
    <lineage>
        <taxon>Bacteria</taxon>
        <taxon>Bacillati</taxon>
        <taxon>Actinomycetota</taxon>
        <taxon>Actinomycetes</taxon>
        <taxon>Micromonosporales</taxon>
        <taxon>Micromonosporaceae</taxon>
        <taxon>Paractinoplanes</taxon>
    </lineage>
</organism>
<dbReference type="Proteomes" id="UP000294901">
    <property type="component" value="Unassembled WGS sequence"/>
</dbReference>
<evidence type="ECO:0000313" key="9">
    <source>
        <dbReference type="EMBL" id="TDO32185.1"/>
    </source>
</evidence>
<comment type="caution">
    <text evidence="9">The sequence shown here is derived from an EMBL/GenBank/DDBJ whole genome shotgun (WGS) entry which is preliminary data.</text>
</comment>
<keyword evidence="6 8" id="KW-0472">Membrane</keyword>
<evidence type="ECO:0000256" key="1">
    <source>
        <dbReference type="ARBA" id="ARBA00004651"/>
    </source>
</evidence>
<keyword evidence="4 8" id="KW-0812">Transmembrane</keyword>
<dbReference type="OrthoDB" id="9774600at2"/>
<evidence type="ECO:0000256" key="4">
    <source>
        <dbReference type="ARBA" id="ARBA00022692"/>
    </source>
</evidence>
<evidence type="ECO:0000256" key="8">
    <source>
        <dbReference type="SAM" id="Phobius"/>
    </source>
</evidence>
<evidence type="ECO:0000256" key="6">
    <source>
        <dbReference type="ARBA" id="ARBA00023136"/>
    </source>
</evidence>
<feature type="transmembrane region" description="Helical" evidence="8">
    <location>
        <begin position="252"/>
        <end position="271"/>
    </location>
</feature>
<keyword evidence="10" id="KW-1185">Reference proteome</keyword>
<dbReference type="InterPro" id="IPR018584">
    <property type="entry name" value="GT87"/>
</dbReference>
<evidence type="ECO:0000256" key="7">
    <source>
        <dbReference type="ARBA" id="ARBA00024033"/>
    </source>
</evidence>
<feature type="transmembrane region" description="Helical" evidence="8">
    <location>
        <begin position="7"/>
        <end position="28"/>
    </location>
</feature>
<dbReference type="AlphaFoldDB" id="A0A4R6JCC9"/>
<keyword evidence="9" id="KW-0328">Glycosyltransferase</keyword>
<dbReference type="GO" id="GO:0016758">
    <property type="term" value="F:hexosyltransferase activity"/>
    <property type="evidence" value="ECO:0007669"/>
    <property type="project" value="InterPro"/>
</dbReference>
<dbReference type="Pfam" id="PF09594">
    <property type="entry name" value="GT87"/>
    <property type="match status" value="1"/>
</dbReference>
<gene>
    <name evidence="9" type="ORF">C8E87_7633</name>
</gene>
<proteinExistence type="inferred from homology"/>
<comment type="subcellular location">
    <subcellularLocation>
        <location evidence="1">Cell membrane</location>
        <topology evidence="1">Multi-pass membrane protein</topology>
    </subcellularLocation>
</comment>
<feature type="transmembrane region" description="Helical" evidence="8">
    <location>
        <begin position="87"/>
        <end position="110"/>
    </location>
</feature>
<evidence type="ECO:0000313" key="10">
    <source>
        <dbReference type="Proteomes" id="UP000294901"/>
    </source>
</evidence>
<sequence length="392" mass="41949">MRRRGYVPVLVVVVVAAVVAGAVAWAGVPPRLHLHGGFVDLSVYRYGGRLVLDGLPLYDTRDPATNLRFTYPPFAAVLMTPLALLPFWLVTALWTAASTAALAGVIALAGRSLTGWQVALLTAGALALEPVWQNLTFGQINLFLMAALLVDLMRPERRWSGVLVGIAAGVKLTPLVFVVLLVLIGRRAAAGRALLAFAATVAAGFVFAPGSARAYWTEDLFTAGRVGPPEMAHNQSVFGALARLLDGVPPNLMWLAVAGPLALAFVVLGAVRWRRGDRLLGAGLGALAMLLASPVSWSHHWVWAVPVGLALWTCSRTASVLWFAVFASRLFVWQPWGQRREYGWDPVEHVPGNAYLLAALALGVWAALRLRRHSLSGAAGPSGSTTVSRARR</sequence>
<feature type="transmembrane region" description="Helical" evidence="8">
    <location>
        <begin position="131"/>
        <end position="150"/>
    </location>
</feature>
<dbReference type="EMBL" id="SNWR01000002">
    <property type="protein sequence ID" value="TDO32185.1"/>
    <property type="molecule type" value="Genomic_DNA"/>
</dbReference>
<dbReference type="GO" id="GO:0005886">
    <property type="term" value="C:plasma membrane"/>
    <property type="evidence" value="ECO:0007669"/>
    <property type="project" value="UniProtKB-SubCell"/>
</dbReference>
<comment type="similarity">
    <text evidence="7">Belongs to the glycosyltransferase 87 family.</text>
</comment>
<keyword evidence="3 9" id="KW-0808">Transferase</keyword>
<feature type="transmembrane region" description="Helical" evidence="8">
    <location>
        <begin position="278"/>
        <end position="297"/>
    </location>
</feature>
<reference evidence="9 10" key="1">
    <citation type="submission" date="2019-03" db="EMBL/GenBank/DDBJ databases">
        <title>Sequencing the genomes of 1000 actinobacteria strains.</title>
        <authorList>
            <person name="Klenk H.-P."/>
        </authorList>
    </citation>
    <scope>NUCLEOTIDE SEQUENCE [LARGE SCALE GENOMIC DNA]</scope>
    <source>
        <strain evidence="9 10">DSM 43805</strain>
    </source>
</reference>
<name>A0A4R6JCC9_9ACTN</name>
<keyword evidence="5 8" id="KW-1133">Transmembrane helix</keyword>
<evidence type="ECO:0000256" key="2">
    <source>
        <dbReference type="ARBA" id="ARBA00022475"/>
    </source>
</evidence>
<accession>A0A4R6JCC9</accession>
<evidence type="ECO:0000256" key="3">
    <source>
        <dbReference type="ARBA" id="ARBA00022679"/>
    </source>
</evidence>